<reference evidence="1 2" key="1">
    <citation type="journal article" date="2020" name="ISME J.">
        <title>Comparative genomics reveals insights into cyanobacterial evolution and habitat adaptation.</title>
        <authorList>
            <person name="Chen M.Y."/>
            <person name="Teng W.K."/>
            <person name="Zhao L."/>
            <person name="Hu C.X."/>
            <person name="Zhou Y.K."/>
            <person name="Han B.P."/>
            <person name="Song L.R."/>
            <person name="Shu W.S."/>
        </authorList>
    </citation>
    <scope>NUCLEOTIDE SEQUENCE [LARGE SCALE GENOMIC DNA]</scope>
    <source>
        <strain evidence="1 2">FACHB-391</strain>
    </source>
</reference>
<dbReference type="RefSeq" id="WP_190894482.1">
    <property type="nucleotide sequence ID" value="NZ_JACJTE010000016.1"/>
</dbReference>
<protein>
    <recommendedName>
        <fullName evidence="3">N-acetyltransferase domain-containing protein</fullName>
    </recommendedName>
</protein>
<keyword evidence="2" id="KW-1185">Reference proteome</keyword>
<gene>
    <name evidence="1" type="ORF">H6G95_16155</name>
</gene>
<comment type="caution">
    <text evidence="1">The sequence shown here is derived from an EMBL/GenBank/DDBJ whole genome shotgun (WGS) entry which is preliminary data.</text>
</comment>
<dbReference type="Proteomes" id="UP000604661">
    <property type="component" value="Unassembled WGS sequence"/>
</dbReference>
<sequence>MQYVLDYARHQKFAGVRLVQAAYNSSSLFLYTKLGFHVREPLVVLKGTALQLKVLGYVVRAATKPDIDICNKLCFQIHGHVCHLELLDAIEQQTLTVVEHNGHTNSL</sequence>
<dbReference type="InterPro" id="IPR016181">
    <property type="entry name" value="Acyl_CoA_acyltransferase"/>
</dbReference>
<evidence type="ECO:0008006" key="3">
    <source>
        <dbReference type="Google" id="ProtNLM"/>
    </source>
</evidence>
<evidence type="ECO:0000313" key="1">
    <source>
        <dbReference type="EMBL" id="MBD2562123.1"/>
    </source>
</evidence>
<organism evidence="1 2">
    <name type="scientific">Nostoc linckia FACHB-391</name>
    <dbReference type="NCBI Taxonomy" id="2692906"/>
    <lineage>
        <taxon>Bacteria</taxon>
        <taxon>Bacillati</taxon>
        <taxon>Cyanobacteriota</taxon>
        <taxon>Cyanophyceae</taxon>
        <taxon>Nostocales</taxon>
        <taxon>Nostocaceae</taxon>
        <taxon>Nostoc</taxon>
    </lineage>
</organism>
<evidence type="ECO:0000313" key="2">
    <source>
        <dbReference type="Proteomes" id="UP000604661"/>
    </source>
</evidence>
<accession>A0ABR8EW04</accession>
<proteinExistence type="predicted"/>
<name>A0ABR8EW04_NOSLI</name>
<dbReference type="EMBL" id="JACJTE010000016">
    <property type="protein sequence ID" value="MBD2562123.1"/>
    <property type="molecule type" value="Genomic_DNA"/>
</dbReference>
<dbReference type="SUPFAM" id="SSF55729">
    <property type="entry name" value="Acyl-CoA N-acyltransferases (Nat)"/>
    <property type="match status" value="1"/>
</dbReference>